<evidence type="ECO:0000313" key="4">
    <source>
        <dbReference type="Proteomes" id="UP000283895"/>
    </source>
</evidence>
<organism evidence="3 4">
    <name type="scientific">Cytospora schulzeri</name>
    <dbReference type="NCBI Taxonomy" id="448051"/>
    <lineage>
        <taxon>Eukaryota</taxon>
        <taxon>Fungi</taxon>
        <taxon>Dikarya</taxon>
        <taxon>Ascomycota</taxon>
        <taxon>Pezizomycotina</taxon>
        <taxon>Sordariomycetes</taxon>
        <taxon>Sordariomycetidae</taxon>
        <taxon>Diaporthales</taxon>
        <taxon>Cytosporaceae</taxon>
        <taxon>Cytospora</taxon>
    </lineage>
</organism>
<proteinExistence type="predicted"/>
<accession>A0A423VIA6</accession>
<sequence>MELIAFVLLALFQPGIVASPFPTLKPGQNDGVSQAPTPANGSTDNTTSMRASSTTPWLPCLNQATSMDCYNNDYTNYTNCTDDWMVQPRNPACVEKCWCDNADEALQSAQNTSARHVPINLAKAPLSIAVSDVKEMMASYEKRQRDTVNSSVVEHRIISNYPSIHDNKVDPNSTCTLTCVSNEITAMCSKFPAQACGLDKGFSGTEDYTDKSFAPPQSAQHDRDVTPDTYTRLGTEIHKPLLEASLGFTVIPVDQELVAADGRLHRPPTSLDQVPAHSPGLNITINGPYSEDISKIIGLPFLAARDSLPQPGRVKERHTPETATVESDLEEDIASTEAPKMDPEPSDTIDGYSVAK</sequence>
<evidence type="ECO:0008006" key="5">
    <source>
        <dbReference type="Google" id="ProtNLM"/>
    </source>
</evidence>
<keyword evidence="2" id="KW-0732">Signal</keyword>
<dbReference type="OrthoDB" id="5225381at2759"/>
<dbReference type="Proteomes" id="UP000283895">
    <property type="component" value="Unassembled WGS sequence"/>
</dbReference>
<feature type="region of interest" description="Disordered" evidence="1">
    <location>
        <begin position="310"/>
        <end position="356"/>
    </location>
</feature>
<evidence type="ECO:0000256" key="1">
    <source>
        <dbReference type="SAM" id="MobiDB-lite"/>
    </source>
</evidence>
<evidence type="ECO:0000313" key="3">
    <source>
        <dbReference type="EMBL" id="ROV90637.1"/>
    </source>
</evidence>
<dbReference type="EMBL" id="LKEA01000061">
    <property type="protein sequence ID" value="ROV90637.1"/>
    <property type="molecule type" value="Genomic_DNA"/>
</dbReference>
<dbReference type="STRING" id="356882.A0A423VIA6"/>
<gene>
    <name evidence="3" type="ORF">VMCG_10009</name>
</gene>
<keyword evidence="4" id="KW-1185">Reference proteome</keyword>
<feature type="region of interest" description="Disordered" evidence="1">
    <location>
        <begin position="27"/>
        <end position="51"/>
    </location>
</feature>
<reference evidence="3 4" key="1">
    <citation type="submission" date="2015-09" db="EMBL/GenBank/DDBJ databases">
        <title>Host preference determinants of Valsa canker pathogens revealed by comparative genomics.</title>
        <authorList>
            <person name="Yin Z."/>
            <person name="Huang L."/>
        </authorList>
    </citation>
    <scope>NUCLEOTIDE SEQUENCE [LARGE SCALE GENOMIC DNA]</scope>
    <source>
        <strain evidence="3 4">03-1</strain>
    </source>
</reference>
<protein>
    <recommendedName>
        <fullName evidence="5">Extracellular membrane protein CFEM domain-containing protein</fullName>
    </recommendedName>
</protein>
<name>A0A423VIA6_9PEZI</name>
<evidence type="ECO:0000256" key="2">
    <source>
        <dbReference type="SAM" id="SignalP"/>
    </source>
</evidence>
<feature type="compositionally biased region" description="Polar residues" evidence="1">
    <location>
        <begin position="30"/>
        <end position="51"/>
    </location>
</feature>
<feature type="signal peptide" evidence="2">
    <location>
        <begin position="1"/>
        <end position="18"/>
    </location>
</feature>
<comment type="caution">
    <text evidence="3">The sequence shown here is derived from an EMBL/GenBank/DDBJ whole genome shotgun (WGS) entry which is preliminary data.</text>
</comment>
<feature type="chain" id="PRO_5018995135" description="Extracellular membrane protein CFEM domain-containing protein" evidence="2">
    <location>
        <begin position="19"/>
        <end position="356"/>
    </location>
</feature>
<dbReference type="AlphaFoldDB" id="A0A423VIA6"/>